<proteinExistence type="predicted"/>
<dbReference type="CDD" id="cd10529">
    <property type="entry name" value="SET_SETD5-like"/>
    <property type="match status" value="1"/>
</dbReference>
<dbReference type="EMBL" id="PDUG01000006">
    <property type="protein sequence ID" value="PIC20838.1"/>
    <property type="molecule type" value="Genomic_DNA"/>
</dbReference>
<dbReference type="AlphaFoldDB" id="A0A2G5T0T0"/>
<evidence type="ECO:0000313" key="2">
    <source>
        <dbReference type="Proteomes" id="UP000230233"/>
    </source>
</evidence>
<reference evidence="2" key="1">
    <citation type="submission" date="2017-10" db="EMBL/GenBank/DDBJ databases">
        <title>Rapid genome shrinkage in a self-fertile nematode reveals novel sperm competition proteins.</title>
        <authorList>
            <person name="Yin D."/>
            <person name="Schwarz E.M."/>
            <person name="Thomas C.G."/>
            <person name="Felde R.L."/>
            <person name="Korf I.F."/>
            <person name="Cutter A.D."/>
            <person name="Schartner C.M."/>
            <person name="Ralston E.J."/>
            <person name="Meyer B.J."/>
            <person name="Haag E.S."/>
        </authorList>
    </citation>
    <scope>NUCLEOTIDE SEQUENCE [LARGE SCALE GENOMIC DNA]</scope>
    <source>
        <strain evidence="2">JU1422</strain>
    </source>
</reference>
<gene>
    <name evidence="1" type="primary">Cnig_chr_X.g25893</name>
    <name evidence="1" type="ORF">B9Z55_025893</name>
</gene>
<dbReference type="OrthoDB" id="10286642at2759"/>
<dbReference type="STRING" id="1611254.A0A2G5T0T0"/>
<evidence type="ECO:0008006" key="3">
    <source>
        <dbReference type="Google" id="ProtNLM"/>
    </source>
</evidence>
<evidence type="ECO:0000313" key="1">
    <source>
        <dbReference type="EMBL" id="PIC20838.1"/>
    </source>
</evidence>
<comment type="caution">
    <text evidence="1">The sequence shown here is derived from an EMBL/GenBank/DDBJ whole genome shotgun (WGS) entry which is preliminary data.</text>
</comment>
<keyword evidence="2" id="KW-1185">Reference proteome</keyword>
<sequence length="243" mass="28210">MIDFQTTYSVYCRQDLRERFSPAYSSGVSSLLYRVPTTHRDHPDDQIPYPKVHLTFRDKVPQTVNVSEDVTKDRILLAVDGTYSLDTEMHVPCSSTSTILYNGLENLNICIDTRRPKPVRTEQFIHRSCNPTCYLNHSVNQYKELKVFVLARRDLRNLEPVTLPFDTFLNSPNSREAVCLEHGSNRQECEGLLQRLAAEQAQRDRFMAAHHSRPVEMTTSKRRNTAYEEDDDAFKRARESYNC</sequence>
<name>A0A2G5T0T0_9PELO</name>
<dbReference type="Proteomes" id="UP000230233">
    <property type="component" value="Chromosome X"/>
</dbReference>
<organism evidence="1 2">
    <name type="scientific">Caenorhabditis nigoni</name>
    <dbReference type="NCBI Taxonomy" id="1611254"/>
    <lineage>
        <taxon>Eukaryota</taxon>
        <taxon>Metazoa</taxon>
        <taxon>Ecdysozoa</taxon>
        <taxon>Nematoda</taxon>
        <taxon>Chromadorea</taxon>
        <taxon>Rhabditida</taxon>
        <taxon>Rhabditina</taxon>
        <taxon>Rhabditomorpha</taxon>
        <taxon>Rhabditoidea</taxon>
        <taxon>Rhabditidae</taxon>
        <taxon>Peloderinae</taxon>
        <taxon>Caenorhabditis</taxon>
    </lineage>
</organism>
<protein>
    <recommendedName>
        <fullName evidence="3">SET domain-containing protein</fullName>
    </recommendedName>
</protein>
<accession>A0A2G5T0T0</accession>